<proteinExistence type="predicted"/>
<gene>
    <name evidence="1" type="ORF">SAMN02745229_04080</name>
</gene>
<dbReference type="Proteomes" id="UP000184278">
    <property type="component" value="Unassembled WGS sequence"/>
</dbReference>
<dbReference type="EMBL" id="FQXK01000064">
    <property type="protein sequence ID" value="SHJ08399.1"/>
    <property type="molecule type" value="Genomic_DNA"/>
</dbReference>
<name>A0A1M6GEQ1_BUTFI</name>
<keyword evidence="2" id="KW-1185">Reference proteome</keyword>
<evidence type="ECO:0000313" key="1">
    <source>
        <dbReference type="EMBL" id="SHJ08399.1"/>
    </source>
</evidence>
<protein>
    <submittedName>
        <fullName evidence="1">Uncharacterized protein</fullName>
    </submittedName>
</protein>
<dbReference type="AlphaFoldDB" id="A0A1M6GEQ1"/>
<evidence type="ECO:0000313" key="2">
    <source>
        <dbReference type="Proteomes" id="UP000184278"/>
    </source>
</evidence>
<feature type="non-terminal residue" evidence="1">
    <location>
        <position position="58"/>
    </location>
</feature>
<accession>A0A1M6GEQ1</accession>
<reference evidence="2" key="1">
    <citation type="submission" date="2016-11" db="EMBL/GenBank/DDBJ databases">
        <authorList>
            <person name="Varghese N."/>
            <person name="Submissions S."/>
        </authorList>
    </citation>
    <scope>NUCLEOTIDE SEQUENCE [LARGE SCALE GENOMIC DNA]</scope>
    <source>
        <strain evidence="2">DSM 3071</strain>
    </source>
</reference>
<sequence>MYLDAYVKVPEVKGKITFRTKGNTTYVEFEYDRVYSTEKQYTDVKRKTIGKLADEDKR</sequence>
<organism evidence="1 2">
    <name type="scientific">Butyrivibrio fibrisolvens DSM 3071</name>
    <dbReference type="NCBI Taxonomy" id="1121131"/>
    <lineage>
        <taxon>Bacteria</taxon>
        <taxon>Bacillati</taxon>
        <taxon>Bacillota</taxon>
        <taxon>Clostridia</taxon>
        <taxon>Lachnospirales</taxon>
        <taxon>Lachnospiraceae</taxon>
        <taxon>Butyrivibrio</taxon>
    </lineage>
</organism>